<gene>
    <name evidence="1" type="ORF">EVEC_LOCUS3172</name>
</gene>
<organism evidence="3">
    <name type="scientific">Enterobius vermicularis</name>
    <name type="common">Human pinworm</name>
    <dbReference type="NCBI Taxonomy" id="51028"/>
    <lineage>
        <taxon>Eukaryota</taxon>
        <taxon>Metazoa</taxon>
        <taxon>Ecdysozoa</taxon>
        <taxon>Nematoda</taxon>
        <taxon>Chromadorea</taxon>
        <taxon>Rhabditida</taxon>
        <taxon>Spirurina</taxon>
        <taxon>Oxyuridomorpha</taxon>
        <taxon>Oxyuroidea</taxon>
        <taxon>Oxyuridae</taxon>
        <taxon>Enterobius</taxon>
    </lineage>
</organism>
<dbReference type="Proteomes" id="UP000274131">
    <property type="component" value="Unassembled WGS sequence"/>
</dbReference>
<sequence>MIQVSDQNLIQNGTVSVPQLFNQPSLFPQFPLPVSPPNIGFPLFPTSPQAVALASNPPVLPMPMPGLMPASFSAAAPSVLPTIPQQTMQPLSSASQMTVPAAVSQVPLQTATAPAPQPLPTVPISPVPAQFPSQSPLPVSPLVSPELLQTSPLLPPLTAAQPALSGIPQPILPPLPLPVQQLLPLPAVAPVSPVASLAPPLLPFLPPVDFFYCSAHASFALTASFGTESKSSRTYVPVNLSTIPPVAASRDKDPEVGMGRPFVADRPTVTNPLSETRQLCRYAASNSILSCQACCKVAAHYSPLTPVR</sequence>
<dbReference type="AlphaFoldDB" id="A0A0N4V0L7"/>
<keyword evidence="2" id="KW-1185">Reference proteome</keyword>
<dbReference type="WBParaSite" id="EVEC_0000346401-mRNA-1">
    <property type="protein sequence ID" value="EVEC_0000346401-mRNA-1"/>
    <property type="gene ID" value="EVEC_0000346401"/>
</dbReference>
<dbReference type="STRING" id="51028.A0A0N4V0L7"/>
<accession>A0A0N4V0L7</accession>
<name>A0A0N4V0L7_ENTVE</name>
<proteinExistence type="predicted"/>
<evidence type="ECO:0000313" key="3">
    <source>
        <dbReference type="WBParaSite" id="EVEC_0000346401-mRNA-1"/>
    </source>
</evidence>
<reference evidence="3" key="1">
    <citation type="submission" date="2017-02" db="UniProtKB">
        <authorList>
            <consortium name="WormBaseParasite"/>
        </authorList>
    </citation>
    <scope>IDENTIFICATION</scope>
</reference>
<protein>
    <submittedName>
        <fullName evidence="3">Vegetative cell wall protein gp1-like</fullName>
    </submittedName>
</protein>
<dbReference type="EMBL" id="UXUI01007525">
    <property type="protein sequence ID" value="VDD88029.1"/>
    <property type="molecule type" value="Genomic_DNA"/>
</dbReference>
<evidence type="ECO:0000313" key="2">
    <source>
        <dbReference type="Proteomes" id="UP000274131"/>
    </source>
</evidence>
<evidence type="ECO:0000313" key="1">
    <source>
        <dbReference type="EMBL" id="VDD88029.1"/>
    </source>
</evidence>
<reference evidence="1 2" key="2">
    <citation type="submission" date="2018-10" db="EMBL/GenBank/DDBJ databases">
        <authorList>
            <consortium name="Pathogen Informatics"/>
        </authorList>
    </citation>
    <scope>NUCLEOTIDE SEQUENCE [LARGE SCALE GENOMIC DNA]</scope>
</reference>